<keyword evidence="4 8" id="KW-0732">Signal</keyword>
<gene>
    <name evidence="11" type="ORF">SMSP2_01391</name>
</gene>
<keyword evidence="6" id="KW-0326">Glycosidase</keyword>
<accession>A0A1Q2MFF8</accession>
<evidence type="ECO:0000313" key="11">
    <source>
        <dbReference type="EMBL" id="AQQ71027.1"/>
    </source>
</evidence>
<evidence type="ECO:0000259" key="10">
    <source>
        <dbReference type="Pfam" id="PF16757"/>
    </source>
</evidence>
<dbReference type="GO" id="GO:0005764">
    <property type="term" value="C:lysosome"/>
    <property type="evidence" value="ECO:0007669"/>
    <property type="project" value="TreeGrafter"/>
</dbReference>
<dbReference type="Gene3D" id="3.20.20.80">
    <property type="entry name" value="Glycosidases"/>
    <property type="match status" value="1"/>
</dbReference>
<organism evidence="11 12">
    <name type="scientific">Limihaloglobus sulfuriphilus</name>
    <dbReference type="NCBI Taxonomy" id="1851148"/>
    <lineage>
        <taxon>Bacteria</taxon>
        <taxon>Pseudomonadati</taxon>
        <taxon>Planctomycetota</taxon>
        <taxon>Phycisphaerae</taxon>
        <taxon>Sedimentisphaerales</taxon>
        <taxon>Sedimentisphaeraceae</taxon>
        <taxon>Limihaloglobus</taxon>
    </lineage>
</organism>
<dbReference type="GO" id="GO:0016139">
    <property type="term" value="P:glycoside catabolic process"/>
    <property type="evidence" value="ECO:0007669"/>
    <property type="project" value="TreeGrafter"/>
</dbReference>
<dbReference type="InterPro" id="IPR057739">
    <property type="entry name" value="Glyco_hydro_29_N"/>
</dbReference>
<evidence type="ECO:0000256" key="6">
    <source>
        <dbReference type="ARBA" id="ARBA00023295"/>
    </source>
</evidence>
<dbReference type="PRINTS" id="PR00741">
    <property type="entry name" value="GLHYDRLASE29"/>
</dbReference>
<evidence type="ECO:0000256" key="5">
    <source>
        <dbReference type="ARBA" id="ARBA00022801"/>
    </source>
</evidence>
<evidence type="ECO:0000256" key="2">
    <source>
        <dbReference type="ARBA" id="ARBA00007951"/>
    </source>
</evidence>
<evidence type="ECO:0000256" key="7">
    <source>
        <dbReference type="PIRSR" id="PIRSR001092-1"/>
    </source>
</evidence>
<dbReference type="AlphaFoldDB" id="A0A1Q2MFF8"/>
<dbReference type="InterPro" id="IPR031919">
    <property type="entry name" value="Fucosidase_C"/>
</dbReference>
<dbReference type="InterPro" id="IPR013780">
    <property type="entry name" value="Glyco_hydro_b"/>
</dbReference>
<dbReference type="SUPFAM" id="SSF51445">
    <property type="entry name" value="(Trans)glycosidases"/>
    <property type="match status" value="1"/>
</dbReference>
<dbReference type="PANTHER" id="PTHR10030:SF37">
    <property type="entry name" value="ALPHA-L-FUCOSIDASE-RELATED"/>
    <property type="match status" value="1"/>
</dbReference>
<feature type="domain" description="Alpha-L-fucosidase C-terminal" evidence="10">
    <location>
        <begin position="370"/>
        <end position="448"/>
    </location>
</feature>
<comment type="function">
    <text evidence="1">Alpha-L-fucosidase is responsible for hydrolyzing the alpha-1,6-linked fucose joined to the reducing-end N-acetylglucosamine of the carbohydrate moieties of glycoproteins.</text>
</comment>
<evidence type="ECO:0000256" key="3">
    <source>
        <dbReference type="ARBA" id="ARBA00012662"/>
    </source>
</evidence>
<dbReference type="GO" id="GO:0004560">
    <property type="term" value="F:alpha-L-fucosidase activity"/>
    <property type="evidence" value="ECO:0007669"/>
    <property type="project" value="InterPro"/>
</dbReference>
<dbReference type="InterPro" id="IPR016286">
    <property type="entry name" value="FUC_metazoa-typ"/>
</dbReference>
<feature type="chain" id="PRO_5012930424" description="alpha-L-fucosidase" evidence="8">
    <location>
        <begin position="21"/>
        <end position="451"/>
    </location>
</feature>
<dbReference type="Pfam" id="PF16757">
    <property type="entry name" value="Fucosidase_C"/>
    <property type="match status" value="1"/>
</dbReference>
<dbReference type="InterPro" id="IPR017853">
    <property type="entry name" value="GH"/>
</dbReference>
<evidence type="ECO:0000256" key="4">
    <source>
        <dbReference type="ARBA" id="ARBA00022729"/>
    </source>
</evidence>
<proteinExistence type="inferred from homology"/>
<dbReference type="InterPro" id="IPR000933">
    <property type="entry name" value="Glyco_hydro_29"/>
</dbReference>
<evidence type="ECO:0000256" key="1">
    <source>
        <dbReference type="ARBA" id="ARBA00004071"/>
    </source>
</evidence>
<dbReference type="Gene3D" id="2.60.40.1180">
    <property type="entry name" value="Golgi alpha-mannosidase II"/>
    <property type="match status" value="1"/>
</dbReference>
<dbReference type="PIRSF" id="PIRSF001092">
    <property type="entry name" value="Alpha-L-fucosidase"/>
    <property type="match status" value="1"/>
</dbReference>
<dbReference type="RefSeq" id="WP_222566421.1">
    <property type="nucleotide sequence ID" value="NZ_CP019646.1"/>
</dbReference>
<sequence precursor="true">MFMKTLLFTTAVCFICGSLAVQTPYEPKWESLDARPCPSWYTDAKFGIFIHWGVYSVPAWGPKGKYAEWYWSSMQNKSAETWAFHKEMYGEDFQYPNFAADFKAELFEPQQWAELFNRSGAKYVVLTSKHHEGYCLWPSTHSFGWNSVDLGSGRDLLGELTEAVRSRGIKMGYYYSLYEWFNPLYKNDLSKYVENHMLPQLTELVEKYQPALIFADGEWNHHSSDWKSESFLAWLFNKSSVKDEVVVNDRWGKDCRSRHGGYYTTEYGKVDVHGTELTQEKPWEECRGIGSSFGYNRNESLEDYQSSQELIHMLIKLVSSGGNFLLNVGPTADGRIPVIMQQRLIDIGKWLEVNGEAIYSSAPAKGLKSNNSIRFTQKENYLYAICLEWPGKQLKLDSIVCPKDTEIKLLGTETALPWQEAGNGIVVDLSSLGPNNLPCEYAYTFKIKLSK</sequence>
<feature type="domain" description="Glycoside hydrolase family 29 N-terminal" evidence="9">
    <location>
        <begin position="20"/>
        <end position="356"/>
    </location>
</feature>
<dbReference type="KEGG" id="pbas:SMSP2_01391"/>
<reference evidence="12" key="1">
    <citation type="submission" date="2017-02" db="EMBL/GenBank/DDBJ databases">
        <title>Comparative genomics and description of representatives of a novel lineage of planctomycetes thriving in anoxic sediments.</title>
        <authorList>
            <person name="Spring S."/>
            <person name="Bunk B."/>
            <person name="Sproer C."/>
        </authorList>
    </citation>
    <scope>NUCLEOTIDE SEQUENCE [LARGE SCALE GENOMIC DNA]</scope>
    <source>
        <strain evidence="12">SM-Chi-D1</strain>
    </source>
</reference>
<dbReference type="PANTHER" id="PTHR10030">
    <property type="entry name" value="ALPHA-L-FUCOSIDASE"/>
    <property type="match status" value="1"/>
</dbReference>
<dbReference type="Pfam" id="PF01120">
    <property type="entry name" value="Alpha_L_fucos"/>
    <property type="match status" value="1"/>
</dbReference>
<protein>
    <recommendedName>
        <fullName evidence="3">alpha-L-fucosidase</fullName>
        <ecNumber evidence="3">3.2.1.51</ecNumber>
    </recommendedName>
</protein>
<evidence type="ECO:0000259" key="9">
    <source>
        <dbReference type="Pfam" id="PF01120"/>
    </source>
</evidence>
<dbReference type="STRING" id="1851148.SMSP2_01391"/>
<keyword evidence="12" id="KW-1185">Reference proteome</keyword>
<feature type="signal peptide" evidence="8">
    <location>
        <begin position="1"/>
        <end position="20"/>
    </location>
</feature>
<dbReference type="EMBL" id="CP019646">
    <property type="protein sequence ID" value="AQQ71027.1"/>
    <property type="molecule type" value="Genomic_DNA"/>
</dbReference>
<dbReference type="GO" id="GO:0006004">
    <property type="term" value="P:fucose metabolic process"/>
    <property type="evidence" value="ECO:0007669"/>
    <property type="project" value="InterPro"/>
</dbReference>
<dbReference type="Proteomes" id="UP000188181">
    <property type="component" value="Chromosome"/>
</dbReference>
<comment type="similarity">
    <text evidence="2">Belongs to the glycosyl hydrolase 29 family.</text>
</comment>
<dbReference type="EC" id="3.2.1.51" evidence="3"/>
<keyword evidence="5" id="KW-0378">Hydrolase</keyword>
<name>A0A1Q2MFF8_9BACT</name>
<feature type="site" description="May be important for catalysis" evidence="7">
    <location>
        <position position="286"/>
    </location>
</feature>
<evidence type="ECO:0000256" key="8">
    <source>
        <dbReference type="SAM" id="SignalP"/>
    </source>
</evidence>
<dbReference type="SMART" id="SM00812">
    <property type="entry name" value="Alpha_L_fucos"/>
    <property type="match status" value="1"/>
</dbReference>
<evidence type="ECO:0000313" key="12">
    <source>
        <dbReference type="Proteomes" id="UP000188181"/>
    </source>
</evidence>